<keyword evidence="9" id="KW-0614">Plasmid</keyword>
<accession>A0A1Z4JSE6</accession>
<dbReference type="InterPro" id="IPR037518">
    <property type="entry name" value="MPN"/>
</dbReference>
<protein>
    <submittedName>
        <fullName evidence="9">DNA repair protein RadC</fullName>
    </submittedName>
</protein>
<evidence type="ECO:0000256" key="3">
    <source>
        <dbReference type="ARBA" id="ARBA00022723"/>
    </source>
</evidence>
<evidence type="ECO:0000256" key="6">
    <source>
        <dbReference type="ARBA" id="ARBA00023049"/>
    </source>
</evidence>
<dbReference type="EMBL" id="AP018205">
    <property type="protein sequence ID" value="BAY59606.1"/>
    <property type="molecule type" value="Genomic_DNA"/>
</dbReference>
<evidence type="ECO:0000256" key="2">
    <source>
        <dbReference type="ARBA" id="ARBA00022670"/>
    </source>
</evidence>
<name>A0A1Z4JSE6_LEPBY</name>
<dbReference type="PROSITE" id="PS01302">
    <property type="entry name" value="UPF0758"/>
    <property type="match status" value="1"/>
</dbReference>
<dbReference type="GO" id="GO:0046872">
    <property type="term" value="F:metal ion binding"/>
    <property type="evidence" value="ECO:0007669"/>
    <property type="project" value="UniProtKB-KW"/>
</dbReference>
<keyword evidence="5" id="KW-0862">Zinc</keyword>
<dbReference type="GO" id="GO:0006508">
    <property type="term" value="P:proteolysis"/>
    <property type="evidence" value="ECO:0007669"/>
    <property type="project" value="UniProtKB-KW"/>
</dbReference>
<dbReference type="GO" id="GO:0008237">
    <property type="term" value="F:metallopeptidase activity"/>
    <property type="evidence" value="ECO:0007669"/>
    <property type="project" value="UniProtKB-KW"/>
</dbReference>
<evidence type="ECO:0000313" key="9">
    <source>
        <dbReference type="EMBL" id="BAY59606.1"/>
    </source>
</evidence>
<keyword evidence="4" id="KW-0378">Hydrolase</keyword>
<evidence type="ECO:0000259" key="8">
    <source>
        <dbReference type="PROSITE" id="PS50249"/>
    </source>
</evidence>
<dbReference type="InterPro" id="IPR001405">
    <property type="entry name" value="UPF0758"/>
</dbReference>
<dbReference type="CDD" id="cd08071">
    <property type="entry name" value="MPN_DUF2466"/>
    <property type="match status" value="1"/>
</dbReference>
<dbReference type="PANTHER" id="PTHR30471:SF3">
    <property type="entry name" value="UPF0758 PROTEIN YEES-RELATED"/>
    <property type="match status" value="1"/>
</dbReference>
<dbReference type="AlphaFoldDB" id="A0A1Z4JSE6"/>
<proteinExistence type="inferred from homology"/>
<dbReference type="NCBIfam" id="TIGR00608">
    <property type="entry name" value="radc"/>
    <property type="match status" value="1"/>
</dbReference>
<comment type="similarity">
    <text evidence="1 7">Belongs to the UPF0758 family.</text>
</comment>
<dbReference type="Gene3D" id="3.40.140.10">
    <property type="entry name" value="Cytidine Deaminase, domain 2"/>
    <property type="match status" value="1"/>
</dbReference>
<keyword evidence="3" id="KW-0479">Metal-binding</keyword>
<dbReference type="PROSITE" id="PS50249">
    <property type="entry name" value="MPN"/>
    <property type="match status" value="1"/>
</dbReference>
<evidence type="ECO:0000256" key="7">
    <source>
        <dbReference type="RuleBase" id="RU003797"/>
    </source>
</evidence>
<dbReference type="Proteomes" id="UP000217895">
    <property type="component" value="Plasmid Plasmid2 dna"/>
</dbReference>
<organism evidence="9 10">
    <name type="scientific">Leptolyngbya boryana NIES-2135</name>
    <dbReference type="NCBI Taxonomy" id="1973484"/>
    <lineage>
        <taxon>Bacteria</taxon>
        <taxon>Bacillati</taxon>
        <taxon>Cyanobacteriota</taxon>
        <taxon>Cyanophyceae</taxon>
        <taxon>Leptolyngbyales</taxon>
        <taxon>Leptolyngbyaceae</taxon>
        <taxon>Leptolyngbya group</taxon>
        <taxon>Leptolyngbya</taxon>
    </lineage>
</organism>
<sequence>MKTNRAMNQLPLFAAENAAYAERETCQSSPPFTAREKLERYGVEGLSDTELLTLMLPSDRPSVAAEILAVIDTIAPEALYDSLRSLRKIGSNRAASLSAAFELVRRRLQAHSSKVRGPEDVVQLLSYLNHKEQEHFISISLNGAHEVKQVRVLTVGLVNVCQIHPREVFSHAISDRAVSLIVAHNHPSGDTTPSKEDMRLTERLGDAADLIGIPLLDHIIFGHRGFLSFKSQGLALRSS</sequence>
<keyword evidence="10" id="KW-1185">Reference proteome</keyword>
<keyword evidence="2" id="KW-0645">Protease</keyword>
<reference evidence="9 10" key="1">
    <citation type="submission" date="2017-06" db="EMBL/GenBank/DDBJ databases">
        <title>Genome sequencing of cyanobaciteial culture collection at National Institute for Environmental Studies (NIES).</title>
        <authorList>
            <person name="Hirose Y."/>
            <person name="Shimura Y."/>
            <person name="Fujisawa T."/>
            <person name="Nakamura Y."/>
            <person name="Kawachi M."/>
        </authorList>
    </citation>
    <scope>NUCLEOTIDE SEQUENCE [LARGE SCALE GENOMIC DNA]</scope>
    <source>
        <strain evidence="9 10">NIES-2135</strain>
        <plasmid evidence="10">Plasmid Plasmid2 dna</plasmid>
    </source>
</reference>
<evidence type="ECO:0000256" key="4">
    <source>
        <dbReference type="ARBA" id="ARBA00022801"/>
    </source>
</evidence>
<evidence type="ECO:0000256" key="1">
    <source>
        <dbReference type="ARBA" id="ARBA00010243"/>
    </source>
</evidence>
<evidence type="ECO:0000256" key="5">
    <source>
        <dbReference type="ARBA" id="ARBA00022833"/>
    </source>
</evidence>
<dbReference type="InterPro" id="IPR025657">
    <property type="entry name" value="RadC_JAB"/>
</dbReference>
<geneLocation type="plasmid" evidence="9">
    <name>plasmid2</name>
</geneLocation>
<dbReference type="InterPro" id="IPR020891">
    <property type="entry name" value="UPF0758_CS"/>
</dbReference>
<gene>
    <name evidence="9" type="primary">radC</name>
    <name evidence="9" type="ORF">NIES2135_64830</name>
</gene>
<dbReference type="PANTHER" id="PTHR30471">
    <property type="entry name" value="DNA REPAIR PROTEIN RADC"/>
    <property type="match status" value="1"/>
</dbReference>
<dbReference type="Pfam" id="PF04002">
    <property type="entry name" value="RadC"/>
    <property type="match status" value="1"/>
</dbReference>
<keyword evidence="6" id="KW-0482">Metalloprotease</keyword>
<feature type="domain" description="MPN" evidence="8">
    <location>
        <begin position="108"/>
        <end position="235"/>
    </location>
</feature>
<evidence type="ECO:0000313" key="10">
    <source>
        <dbReference type="Proteomes" id="UP000217895"/>
    </source>
</evidence>